<dbReference type="EMBL" id="HBUF01575113">
    <property type="protein sequence ID" value="CAG6768051.1"/>
    <property type="molecule type" value="Transcribed_RNA"/>
</dbReference>
<keyword evidence="3" id="KW-0863">Zinc-finger</keyword>
<feature type="transmembrane region" description="Helical" evidence="8">
    <location>
        <begin position="52"/>
        <end position="75"/>
    </location>
</feature>
<feature type="domain" description="Polycomb protein VEFS-Box" evidence="9">
    <location>
        <begin position="25"/>
        <end position="71"/>
    </location>
</feature>
<dbReference type="GO" id="GO:0008270">
    <property type="term" value="F:zinc ion binding"/>
    <property type="evidence" value="ECO:0007669"/>
    <property type="project" value="UniProtKB-KW"/>
</dbReference>
<dbReference type="Pfam" id="PF09733">
    <property type="entry name" value="VEFS-Box"/>
    <property type="match status" value="1"/>
</dbReference>
<evidence type="ECO:0000256" key="4">
    <source>
        <dbReference type="ARBA" id="ARBA00022833"/>
    </source>
</evidence>
<feature type="transmembrane region" description="Helical" evidence="8">
    <location>
        <begin position="13"/>
        <end position="40"/>
    </location>
</feature>
<dbReference type="InterPro" id="IPR019135">
    <property type="entry name" value="Polycomb_protein_VEFS-Box"/>
</dbReference>
<evidence type="ECO:0000256" key="3">
    <source>
        <dbReference type="ARBA" id="ARBA00022771"/>
    </source>
</evidence>
<feature type="region of interest" description="Disordered" evidence="7">
    <location>
        <begin position="123"/>
        <end position="256"/>
    </location>
</feature>
<name>A0A8D9AQJ6_9HEMI</name>
<evidence type="ECO:0000313" key="10">
    <source>
        <dbReference type="EMBL" id="CAG6768051.1"/>
    </source>
</evidence>
<evidence type="ECO:0000256" key="8">
    <source>
        <dbReference type="SAM" id="Phobius"/>
    </source>
</evidence>
<evidence type="ECO:0000256" key="6">
    <source>
        <dbReference type="ARBA" id="ARBA00023163"/>
    </source>
</evidence>
<keyword evidence="8" id="KW-1133">Transmembrane helix</keyword>
<evidence type="ECO:0000256" key="5">
    <source>
        <dbReference type="ARBA" id="ARBA00023015"/>
    </source>
</evidence>
<reference evidence="10" key="1">
    <citation type="submission" date="2021-05" db="EMBL/GenBank/DDBJ databases">
        <authorList>
            <person name="Alioto T."/>
            <person name="Alioto T."/>
            <person name="Gomez Garrido J."/>
        </authorList>
    </citation>
    <scope>NUCLEOTIDE SEQUENCE</scope>
</reference>
<feature type="compositionally biased region" description="Low complexity" evidence="7">
    <location>
        <begin position="150"/>
        <end position="183"/>
    </location>
</feature>
<keyword evidence="4" id="KW-0862">Zinc</keyword>
<keyword evidence="8" id="KW-0812">Transmembrane</keyword>
<sequence length="283" mass="30607">MGTPAIDFYLKEIYSYIFLSVFCFSFVGDCQIPLACSMFLESNGKELLRRNLYRNFVLHLCNMFDFGLLSGLAVYTTLQKLQNLILLEGDSTSSEFSQVLISSCEAQRLYWIQEGSKRAPKLLEIRPPLSSPTGDGVRRKPAGNYSPVHSPSLGSGGSATPTTSSANEKPSKQSSAPPTSSSTNEKRDKTSGPQTGGSKRKLSIEDSKGAGASRKLSIEESKGAVASRKLSIEESKGASASRKVSVEESKGAVASRKVSVGLEFRRVSSDLTRRGKMATDPVR</sequence>
<accession>A0A8D9AQJ6</accession>
<evidence type="ECO:0000256" key="2">
    <source>
        <dbReference type="ARBA" id="ARBA00022723"/>
    </source>
</evidence>
<keyword evidence="2" id="KW-0479">Metal-binding</keyword>
<keyword evidence="5" id="KW-0805">Transcription regulation</keyword>
<evidence type="ECO:0000256" key="7">
    <source>
        <dbReference type="SAM" id="MobiDB-lite"/>
    </source>
</evidence>
<proteinExistence type="inferred from homology"/>
<protein>
    <submittedName>
        <fullName evidence="10">Polycomb protein Su(Z)12</fullName>
    </submittedName>
</protein>
<evidence type="ECO:0000259" key="9">
    <source>
        <dbReference type="Pfam" id="PF09733"/>
    </source>
</evidence>
<keyword evidence="6" id="KW-0804">Transcription</keyword>
<keyword evidence="8" id="KW-0472">Membrane</keyword>
<evidence type="ECO:0000256" key="1">
    <source>
        <dbReference type="ARBA" id="ARBA00007416"/>
    </source>
</evidence>
<dbReference type="AlphaFoldDB" id="A0A8D9AQJ6"/>
<organism evidence="10">
    <name type="scientific">Cacopsylla melanoneura</name>
    <dbReference type="NCBI Taxonomy" id="428564"/>
    <lineage>
        <taxon>Eukaryota</taxon>
        <taxon>Metazoa</taxon>
        <taxon>Ecdysozoa</taxon>
        <taxon>Arthropoda</taxon>
        <taxon>Hexapoda</taxon>
        <taxon>Insecta</taxon>
        <taxon>Pterygota</taxon>
        <taxon>Neoptera</taxon>
        <taxon>Paraneoptera</taxon>
        <taxon>Hemiptera</taxon>
        <taxon>Sternorrhyncha</taxon>
        <taxon>Psylloidea</taxon>
        <taxon>Psyllidae</taxon>
        <taxon>Psyllinae</taxon>
        <taxon>Cacopsylla</taxon>
    </lineage>
</organism>
<comment type="similarity">
    <text evidence="1">Belongs to the VEFS (VRN2-EMF2-FIS2-SU(Z)12) family.</text>
</comment>